<accession>A0ABP5AUR0</accession>
<evidence type="ECO:0000256" key="1">
    <source>
        <dbReference type="SAM" id="MobiDB-lite"/>
    </source>
</evidence>
<dbReference type="RefSeq" id="WP_344007882.1">
    <property type="nucleotide sequence ID" value="NZ_BAAAMY010000005.1"/>
</dbReference>
<gene>
    <name evidence="2" type="ORF">GCM10009737_26090</name>
</gene>
<sequence>MTTRTAGRRPFRPGELHEIGDRLWVVDEVQPVAALVDPRTAAVRSVIAWPELPPGRELHDRRVLPAVDGLWVQHDGGPVVHVRADGSRDGHHAGDGTLSVVSAHGAWCVTRQVDQDDEDHDDDEDEEGPADVSELRLLSPVDHSRAVEVEGDVRSVRSSSGDVVVEVRLPAPHEGATSWMRLAAGDVAPTRLTLADHGCADPGVVPARASREVLPTWLPPTVEPERGGAPVPHVRASGHDWHLGHERGGRWPHPLIALAVDDQGATVHRIDLGPASLQDVTLAGSALWIAVHRPDRRRGRGHDAPGELLRIDPATGEVEQAIGPDALDVAGRGWPRGATPVDAGDYESATRAGLAELDRFWTGTDGRVTPLATGMSDSRAELVGSWPDTCVEVTFDWSFRPGVRLRRRIPLYDVLGRVAVPDSPDIDLMEDLDTGDVPPASYAVAGVLDV</sequence>
<dbReference type="EMBL" id="BAAAMY010000005">
    <property type="protein sequence ID" value="GAA1923199.1"/>
    <property type="molecule type" value="Genomic_DNA"/>
</dbReference>
<reference evidence="3" key="1">
    <citation type="journal article" date="2019" name="Int. J. Syst. Evol. Microbiol.">
        <title>The Global Catalogue of Microorganisms (GCM) 10K type strain sequencing project: providing services to taxonomists for standard genome sequencing and annotation.</title>
        <authorList>
            <consortium name="The Broad Institute Genomics Platform"/>
            <consortium name="The Broad Institute Genome Sequencing Center for Infectious Disease"/>
            <person name="Wu L."/>
            <person name="Ma J."/>
        </authorList>
    </citation>
    <scope>NUCLEOTIDE SEQUENCE [LARGE SCALE GENOMIC DNA]</scope>
    <source>
        <strain evidence="3">JCM 14046</strain>
    </source>
</reference>
<comment type="caution">
    <text evidence="2">The sequence shown here is derived from an EMBL/GenBank/DDBJ whole genome shotgun (WGS) entry which is preliminary data.</text>
</comment>
<keyword evidence="3" id="KW-1185">Reference proteome</keyword>
<name>A0ABP5AUR0_9ACTN</name>
<feature type="compositionally biased region" description="Acidic residues" evidence="1">
    <location>
        <begin position="115"/>
        <end position="129"/>
    </location>
</feature>
<organism evidence="2 3">
    <name type="scientific">Nocardioides lentus</name>
    <dbReference type="NCBI Taxonomy" id="338077"/>
    <lineage>
        <taxon>Bacteria</taxon>
        <taxon>Bacillati</taxon>
        <taxon>Actinomycetota</taxon>
        <taxon>Actinomycetes</taxon>
        <taxon>Propionibacteriales</taxon>
        <taxon>Nocardioidaceae</taxon>
        <taxon>Nocardioides</taxon>
    </lineage>
</organism>
<dbReference type="Proteomes" id="UP001501612">
    <property type="component" value="Unassembled WGS sequence"/>
</dbReference>
<protein>
    <submittedName>
        <fullName evidence="2">Uncharacterized protein</fullName>
    </submittedName>
</protein>
<evidence type="ECO:0000313" key="2">
    <source>
        <dbReference type="EMBL" id="GAA1923199.1"/>
    </source>
</evidence>
<proteinExistence type="predicted"/>
<evidence type="ECO:0000313" key="3">
    <source>
        <dbReference type="Proteomes" id="UP001501612"/>
    </source>
</evidence>
<feature type="region of interest" description="Disordered" evidence="1">
    <location>
        <begin position="115"/>
        <end position="136"/>
    </location>
</feature>